<reference evidence="2" key="2">
    <citation type="submission" date="2016-02" db="EMBL/GenBank/DDBJ databases">
        <title>Draft genome sequence of five rapidly growing Mycobacterium species.</title>
        <authorList>
            <person name="Katahira K."/>
            <person name="Gotou Y."/>
            <person name="Iida K."/>
            <person name="Ogura Y."/>
            <person name="Hayashi T."/>
        </authorList>
    </citation>
    <scope>NUCLEOTIDE SEQUENCE [LARGE SCALE GENOMIC DNA]</scope>
    <source>
        <strain evidence="2">JCM15654</strain>
    </source>
</reference>
<evidence type="ECO:0000313" key="2">
    <source>
        <dbReference type="Proteomes" id="UP000069620"/>
    </source>
</evidence>
<dbReference type="STRING" id="146020.RMCB_1044"/>
<gene>
    <name evidence="1" type="ORF">RMCB_1044</name>
</gene>
<name>A0A100VVU1_9MYCO</name>
<proteinExistence type="predicted"/>
<dbReference type="OrthoDB" id="4635194at2"/>
<dbReference type="Proteomes" id="UP000069620">
    <property type="component" value="Unassembled WGS sequence"/>
</dbReference>
<keyword evidence="2" id="KW-1185">Reference proteome</keyword>
<accession>A0A100VVU1</accession>
<dbReference type="EMBL" id="BCSX01000012">
    <property type="protein sequence ID" value="GAS86948.1"/>
    <property type="molecule type" value="Genomic_DNA"/>
</dbReference>
<organism evidence="1 2">
    <name type="scientific">Mycolicibacterium brisbanense</name>
    <dbReference type="NCBI Taxonomy" id="146020"/>
    <lineage>
        <taxon>Bacteria</taxon>
        <taxon>Bacillati</taxon>
        <taxon>Actinomycetota</taxon>
        <taxon>Actinomycetes</taxon>
        <taxon>Mycobacteriales</taxon>
        <taxon>Mycobacteriaceae</taxon>
        <taxon>Mycolicibacterium</taxon>
    </lineage>
</organism>
<evidence type="ECO:0000313" key="1">
    <source>
        <dbReference type="EMBL" id="GAS86948.1"/>
    </source>
</evidence>
<comment type="caution">
    <text evidence="1">The sequence shown here is derived from an EMBL/GenBank/DDBJ whole genome shotgun (WGS) entry which is preliminary data.</text>
</comment>
<dbReference type="AlphaFoldDB" id="A0A100VVU1"/>
<sequence>MSRAATFTKYLDLQEAVRYLHSLGFTTATTDTVRHHAYHTGKLPKPKIVGRRAHWSREQLDALVEAL</sequence>
<reference evidence="2" key="1">
    <citation type="journal article" date="2016" name="Genome Announc.">
        <title>Draft Genome Sequences of Five Rapidly Growing Mycobacterium Species, M. thermoresistibile, M. fortuitum subsp. acetamidolyticum, M. canariasense, M. brisbanense, and M. novocastrense.</title>
        <authorList>
            <person name="Katahira K."/>
            <person name="Ogura Y."/>
            <person name="Gotoh Y."/>
            <person name="Hayashi T."/>
        </authorList>
    </citation>
    <scope>NUCLEOTIDE SEQUENCE [LARGE SCALE GENOMIC DNA]</scope>
    <source>
        <strain evidence="2">JCM15654</strain>
    </source>
</reference>
<protein>
    <submittedName>
        <fullName evidence="1">Uncharacterized protein</fullName>
    </submittedName>
</protein>